<evidence type="ECO:0000256" key="1">
    <source>
        <dbReference type="SAM" id="MobiDB-lite"/>
    </source>
</evidence>
<reference evidence="2 3" key="1">
    <citation type="submission" date="2015-09" db="EMBL/GenBank/DDBJ databases">
        <title>Draft genome of the parasitic nematode Teladorsagia circumcincta isolate WARC Sus (inbred).</title>
        <authorList>
            <person name="Mitreva M."/>
        </authorList>
    </citation>
    <scope>NUCLEOTIDE SEQUENCE [LARGE SCALE GENOMIC DNA]</scope>
    <source>
        <strain evidence="2 3">S</strain>
    </source>
</reference>
<dbReference type="InterPro" id="IPR005312">
    <property type="entry name" value="DUF1759"/>
</dbReference>
<dbReference type="OrthoDB" id="7762859at2759"/>
<accession>A0A2G9TGP3</accession>
<proteinExistence type="predicted"/>
<dbReference type="PANTHER" id="PTHR22954">
    <property type="entry name" value="RETROVIRAL PROTEASE-RELATED"/>
    <property type="match status" value="1"/>
</dbReference>
<dbReference type="Proteomes" id="UP000230423">
    <property type="component" value="Unassembled WGS sequence"/>
</dbReference>
<name>A0A2G9TGP3_TELCI</name>
<feature type="region of interest" description="Disordered" evidence="1">
    <location>
        <begin position="19"/>
        <end position="74"/>
    </location>
</feature>
<feature type="non-terminal residue" evidence="2">
    <location>
        <position position="260"/>
    </location>
</feature>
<protein>
    <submittedName>
        <fullName evidence="2">Uncharacterized protein</fullName>
    </submittedName>
</protein>
<organism evidence="2 3">
    <name type="scientific">Teladorsagia circumcincta</name>
    <name type="common">Brown stomach worm</name>
    <name type="synonym">Ostertagia circumcincta</name>
    <dbReference type="NCBI Taxonomy" id="45464"/>
    <lineage>
        <taxon>Eukaryota</taxon>
        <taxon>Metazoa</taxon>
        <taxon>Ecdysozoa</taxon>
        <taxon>Nematoda</taxon>
        <taxon>Chromadorea</taxon>
        <taxon>Rhabditida</taxon>
        <taxon>Rhabditina</taxon>
        <taxon>Rhabditomorpha</taxon>
        <taxon>Strongyloidea</taxon>
        <taxon>Trichostrongylidae</taxon>
        <taxon>Teladorsagia</taxon>
    </lineage>
</organism>
<sequence>MGIELGYIVQKVVRNDAVTSEDVDHQDNSEQNSLSNDTEINNSQPTSSRPVRSQQSEGIQRTYRSIKPPQPTLPKFFGKPEEFAEFWAVFETLVHKNEELDVIEKIIFLKESLRGRAKTSIQGIQPLPENYEWMVNTLKESYCDYSTNRSQIVQKLMSLKAASNFADSCAAVLDQIQVLINQMVSAGFDVRNTCDPIWGETILAKFPRDIVKPVLITGQTLCKQTIGDLMGQLKKEVAAKSYVENRLGNAIEHRSGQTIK</sequence>
<dbReference type="PANTHER" id="PTHR22954:SF3">
    <property type="entry name" value="PROTEIN CBG08539"/>
    <property type="match status" value="1"/>
</dbReference>
<gene>
    <name evidence="2" type="ORF">TELCIR_22090</name>
</gene>
<evidence type="ECO:0000313" key="2">
    <source>
        <dbReference type="EMBL" id="PIO56510.1"/>
    </source>
</evidence>
<keyword evidence="3" id="KW-1185">Reference proteome</keyword>
<dbReference type="AlphaFoldDB" id="A0A2G9TGP3"/>
<evidence type="ECO:0000313" key="3">
    <source>
        <dbReference type="Proteomes" id="UP000230423"/>
    </source>
</evidence>
<feature type="compositionally biased region" description="Polar residues" evidence="1">
    <location>
        <begin position="29"/>
        <end position="63"/>
    </location>
</feature>
<dbReference type="Pfam" id="PF03564">
    <property type="entry name" value="DUF1759"/>
    <property type="match status" value="1"/>
</dbReference>
<dbReference type="EMBL" id="KZ375692">
    <property type="protein sequence ID" value="PIO56510.1"/>
    <property type="molecule type" value="Genomic_DNA"/>
</dbReference>